<comment type="caution">
    <text evidence="1">The sequence shown here is derived from an EMBL/GenBank/DDBJ whole genome shotgun (WGS) entry which is preliminary data.</text>
</comment>
<organism evidence="1 2">
    <name type="scientific">Faecalibacter macacae</name>
    <dbReference type="NCBI Taxonomy" id="1859289"/>
    <lineage>
        <taxon>Bacteria</taxon>
        <taxon>Pseudomonadati</taxon>
        <taxon>Bacteroidota</taxon>
        <taxon>Flavobacteriia</taxon>
        <taxon>Flavobacteriales</taxon>
        <taxon>Weeksellaceae</taxon>
        <taxon>Faecalibacter</taxon>
    </lineage>
</organism>
<keyword evidence="2" id="KW-1185">Reference proteome</keyword>
<evidence type="ECO:0000313" key="1">
    <source>
        <dbReference type="EMBL" id="RLZ12289.1"/>
    </source>
</evidence>
<dbReference type="OrthoDB" id="663527at2"/>
<dbReference type="Proteomes" id="UP000275348">
    <property type="component" value="Unassembled WGS sequence"/>
</dbReference>
<dbReference type="AlphaFoldDB" id="A0A3L9MNQ1"/>
<dbReference type="RefSeq" id="WP_121933502.1">
    <property type="nucleotide sequence ID" value="NZ_RDOJ01000002.1"/>
</dbReference>
<accession>A0A3L9MNQ1</accession>
<gene>
    <name evidence="1" type="ORF">EAH69_01895</name>
</gene>
<sequence>MNCNYIKNITTLGLALGVFTLTSCEPDDICLAEEAPFVTLKMYYPNSDTDLEDTIFYKAYVNDTLLIESGSNEKDLTVLNLPILTTENRTIKYILEQGSTYKTKFINGNDTVVTTHQAPQDIIYVNYQIDNKYNSKACGFGVFFKDATFTTSNNWIQNLEIVNTTIDDATSTNLNIFAEPRSY</sequence>
<name>A0A3L9MNQ1_9FLAO</name>
<evidence type="ECO:0000313" key="2">
    <source>
        <dbReference type="Proteomes" id="UP000275348"/>
    </source>
</evidence>
<reference evidence="1 2" key="1">
    <citation type="submission" date="2018-10" db="EMBL/GenBank/DDBJ databases">
        <authorList>
            <person name="Chen X."/>
        </authorList>
    </citation>
    <scope>NUCLEOTIDE SEQUENCE [LARGE SCALE GENOMIC DNA]</scope>
    <source>
        <strain evidence="1 2">YIM 102668</strain>
    </source>
</reference>
<dbReference type="EMBL" id="RDOJ01000002">
    <property type="protein sequence ID" value="RLZ12289.1"/>
    <property type="molecule type" value="Genomic_DNA"/>
</dbReference>
<protein>
    <submittedName>
        <fullName evidence="1">Uncharacterized protein</fullName>
    </submittedName>
</protein>
<dbReference type="InterPro" id="IPR045607">
    <property type="entry name" value="DUF6452"/>
</dbReference>
<dbReference type="PROSITE" id="PS51257">
    <property type="entry name" value="PROKAR_LIPOPROTEIN"/>
    <property type="match status" value="1"/>
</dbReference>
<dbReference type="Pfam" id="PF20050">
    <property type="entry name" value="DUF6452"/>
    <property type="match status" value="1"/>
</dbReference>
<proteinExistence type="predicted"/>